<dbReference type="Gramene" id="ORUFI05G20130.1">
    <property type="protein sequence ID" value="ORUFI05G20130.1"/>
    <property type="gene ID" value="ORUFI05G20130"/>
</dbReference>
<organism evidence="2 3">
    <name type="scientific">Oryza rufipogon</name>
    <name type="common">Brownbeard rice</name>
    <name type="synonym">Asian wild rice</name>
    <dbReference type="NCBI Taxonomy" id="4529"/>
    <lineage>
        <taxon>Eukaryota</taxon>
        <taxon>Viridiplantae</taxon>
        <taxon>Streptophyta</taxon>
        <taxon>Embryophyta</taxon>
        <taxon>Tracheophyta</taxon>
        <taxon>Spermatophyta</taxon>
        <taxon>Magnoliopsida</taxon>
        <taxon>Liliopsida</taxon>
        <taxon>Poales</taxon>
        <taxon>Poaceae</taxon>
        <taxon>BOP clade</taxon>
        <taxon>Oryzoideae</taxon>
        <taxon>Oryzeae</taxon>
        <taxon>Oryzinae</taxon>
        <taxon>Oryza</taxon>
    </lineage>
</organism>
<sequence length="166" mass="16790">MAWPPMLKRSNGVGVTVDWGGDSEAAMLDLAPLPDLAPSRLDPASPMREDGRDDEPLASGAVGDNCIMVLRAGAASTSLRGGSVDVEAVGCNCEAVARASRRGDASSTVGTTAQGGAASGGRGLLGASSSSRQWRLVRHKVSWPTAEFGTVRMLAGGGADAAVSTH</sequence>
<name>A0A0E0PNE6_ORYRU</name>
<dbReference type="AlphaFoldDB" id="A0A0E0PNE6"/>
<dbReference type="EnsemblPlants" id="ORUFI05G20130.1">
    <property type="protein sequence ID" value="ORUFI05G20130.1"/>
    <property type="gene ID" value="ORUFI05G20130"/>
</dbReference>
<dbReference type="Proteomes" id="UP000008022">
    <property type="component" value="Unassembled WGS sequence"/>
</dbReference>
<feature type="compositionally biased region" description="Low complexity" evidence="1">
    <location>
        <begin position="34"/>
        <end position="44"/>
    </location>
</feature>
<dbReference type="HOGENOM" id="CLU_1646362_0_0_1"/>
<feature type="region of interest" description="Disordered" evidence="1">
    <location>
        <begin position="34"/>
        <end position="59"/>
    </location>
</feature>
<keyword evidence="3" id="KW-1185">Reference proteome</keyword>
<evidence type="ECO:0000313" key="3">
    <source>
        <dbReference type="Proteomes" id="UP000008022"/>
    </source>
</evidence>
<evidence type="ECO:0000256" key="1">
    <source>
        <dbReference type="SAM" id="MobiDB-lite"/>
    </source>
</evidence>
<feature type="region of interest" description="Disordered" evidence="1">
    <location>
        <begin position="100"/>
        <end position="126"/>
    </location>
</feature>
<feature type="compositionally biased region" description="Low complexity" evidence="1">
    <location>
        <begin position="105"/>
        <end position="116"/>
    </location>
</feature>
<accession>A0A0E0PNE6</accession>
<proteinExistence type="predicted"/>
<dbReference type="OMA" id="GCNCEAV"/>
<reference evidence="3" key="1">
    <citation type="submission" date="2013-06" db="EMBL/GenBank/DDBJ databases">
        <authorList>
            <person name="Zhao Q."/>
        </authorList>
    </citation>
    <scope>NUCLEOTIDE SEQUENCE</scope>
    <source>
        <strain evidence="3">cv. W1943</strain>
    </source>
</reference>
<protein>
    <submittedName>
        <fullName evidence="2">Uncharacterized protein</fullName>
    </submittedName>
</protein>
<evidence type="ECO:0000313" key="2">
    <source>
        <dbReference type="EnsemblPlants" id="ORUFI05G20130.1"/>
    </source>
</evidence>
<reference evidence="2" key="2">
    <citation type="submission" date="2015-06" db="UniProtKB">
        <authorList>
            <consortium name="EnsemblPlants"/>
        </authorList>
    </citation>
    <scope>IDENTIFICATION</scope>
</reference>